<dbReference type="SMART" id="SM00248">
    <property type="entry name" value="ANK"/>
    <property type="match status" value="3"/>
</dbReference>
<dbReference type="InterPro" id="IPR036770">
    <property type="entry name" value="Ankyrin_rpt-contain_sf"/>
</dbReference>
<comment type="caution">
    <text evidence="1">The sequence shown here is derived from an EMBL/GenBank/DDBJ whole genome shotgun (WGS) entry which is preliminary data.</text>
</comment>
<evidence type="ECO:0000313" key="1">
    <source>
        <dbReference type="EMBL" id="KAF5444708.1"/>
    </source>
</evidence>
<organism evidence="1 2">
    <name type="scientific">Juglans regia</name>
    <name type="common">English walnut</name>
    <dbReference type="NCBI Taxonomy" id="51240"/>
    <lineage>
        <taxon>Eukaryota</taxon>
        <taxon>Viridiplantae</taxon>
        <taxon>Streptophyta</taxon>
        <taxon>Embryophyta</taxon>
        <taxon>Tracheophyta</taxon>
        <taxon>Spermatophyta</taxon>
        <taxon>Magnoliopsida</taxon>
        <taxon>eudicotyledons</taxon>
        <taxon>Gunneridae</taxon>
        <taxon>Pentapetalae</taxon>
        <taxon>rosids</taxon>
        <taxon>fabids</taxon>
        <taxon>Fagales</taxon>
        <taxon>Juglandaceae</taxon>
        <taxon>Juglans</taxon>
    </lineage>
</organism>
<dbReference type="Gene3D" id="1.25.40.20">
    <property type="entry name" value="Ankyrin repeat-containing domain"/>
    <property type="match status" value="1"/>
</dbReference>
<accession>A0A833TX43</accession>
<protein>
    <submittedName>
        <fullName evidence="1">Uncharacterized protein</fullName>
    </submittedName>
</protein>
<dbReference type="InterPro" id="IPR002110">
    <property type="entry name" value="Ankyrin_rpt"/>
</dbReference>
<reference evidence="1" key="2">
    <citation type="submission" date="2020-03" db="EMBL/GenBank/DDBJ databases">
        <title>Walnut 2.0.</title>
        <authorList>
            <person name="Marrano A."/>
            <person name="Britton M."/>
            <person name="Zimin A.V."/>
            <person name="Zaini P.A."/>
            <person name="Workman R."/>
            <person name="Puiu D."/>
            <person name="Bianco L."/>
            <person name="Allen B.J."/>
            <person name="Troggio M."/>
            <person name="Leslie C.A."/>
            <person name="Timp W."/>
            <person name="Dendekar A."/>
            <person name="Salzberg S.L."/>
            <person name="Neale D.B."/>
        </authorList>
    </citation>
    <scope>NUCLEOTIDE SEQUENCE</scope>
    <source>
        <tissue evidence="1">Leaves</tissue>
    </source>
</reference>
<evidence type="ECO:0000313" key="2">
    <source>
        <dbReference type="Proteomes" id="UP000619265"/>
    </source>
</evidence>
<dbReference type="EMBL" id="LIHL02000015">
    <property type="protein sequence ID" value="KAF5444708.1"/>
    <property type="molecule type" value="Genomic_DNA"/>
</dbReference>
<dbReference type="Proteomes" id="UP000619265">
    <property type="component" value="Unassembled WGS sequence"/>
</dbReference>
<sequence length="260" mass="29070">MEEGDSTLSQSRAFYTPLIRATLEDDWKAAEAFSQKNRKIRINCLGAAITKEEGTALHFAAAAKRTRFVKKLVKLMTKKELELTTNGNYTALYFAAQSEVVTIAEEMVKKNKNLPLIPKDDIKALPLYVAIMTGNRDMVSYLYSVTPIEDLASMDPSQLLIATISTYLYDTALKILDTLKIASLEEKIQILCFPLVILLARKPSEIGNKSQASIWKRGLNSCSGGRFCISPSISLPPLERAWRRQIFIVNYGSPSYETTC</sequence>
<dbReference type="PANTHER" id="PTHR24121">
    <property type="entry name" value="NO MECHANORECEPTOR POTENTIAL C, ISOFORM D-RELATED"/>
    <property type="match status" value="1"/>
</dbReference>
<dbReference type="Pfam" id="PF12796">
    <property type="entry name" value="Ank_2"/>
    <property type="match status" value="1"/>
</dbReference>
<reference evidence="1" key="1">
    <citation type="submission" date="2015-10" db="EMBL/GenBank/DDBJ databases">
        <authorList>
            <person name="Martinez-Garcia P.J."/>
            <person name="Crepeau M.W."/>
            <person name="Puiu D."/>
            <person name="Gonzalez-Ibeas D."/>
            <person name="Whalen J."/>
            <person name="Stevens K."/>
            <person name="Paul R."/>
            <person name="Butterfield T."/>
            <person name="Britton M."/>
            <person name="Reagan R."/>
            <person name="Chakraborty S."/>
            <person name="Walawage S.L."/>
            <person name="Vasquez-Gross H.A."/>
            <person name="Cardeno C."/>
            <person name="Famula R."/>
            <person name="Pratt K."/>
            <person name="Kuruganti S."/>
            <person name="Aradhya M.K."/>
            <person name="Leslie C.A."/>
            <person name="Dandekar A.M."/>
            <person name="Salzberg S.L."/>
            <person name="Wegrzyn J.L."/>
            <person name="Langley C.H."/>
            <person name="Neale D.B."/>
        </authorList>
    </citation>
    <scope>NUCLEOTIDE SEQUENCE</scope>
    <source>
        <tissue evidence="1">Leaves</tissue>
    </source>
</reference>
<dbReference type="Gramene" id="Jr15_02670_p2">
    <property type="protein sequence ID" value="cds.Jr15_02670_p2"/>
    <property type="gene ID" value="Jr15_02670"/>
</dbReference>
<name>A0A833TX43_JUGRE</name>
<dbReference type="AlphaFoldDB" id="A0A833TX43"/>
<gene>
    <name evidence="1" type="ORF">F2P56_033817</name>
</gene>
<dbReference type="PANTHER" id="PTHR24121:SF21">
    <property type="entry name" value="ANKYRIN REPEAT FAMILY PROTEIN"/>
    <property type="match status" value="1"/>
</dbReference>
<dbReference type="SUPFAM" id="SSF48403">
    <property type="entry name" value="Ankyrin repeat"/>
    <property type="match status" value="1"/>
</dbReference>
<proteinExistence type="predicted"/>